<name>A0A4W3H419_CALMI</name>
<dbReference type="InParanoid" id="A0A4W3H419"/>
<dbReference type="AlphaFoldDB" id="A0A4W3H419"/>
<dbReference type="Proteomes" id="UP000314986">
    <property type="component" value="Unassembled WGS sequence"/>
</dbReference>
<protein>
    <submittedName>
        <fullName evidence="1">Uncharacterized protein</fullName>
    </submittedName>
</protein>
<organism evidence="1 2">
    <name type="scientific">Callorhinchus milii</name>
    <name type="common">Ghost shark</name>
    <dbReference type="NCBI Taxonomy" id="7868"/>
    <lineage>
        <taxon>Eukaryota</taxon>
        <taxon>Metazoa</taxon>
        <taxon>Chordata</taxon>
        <taxon>Craniata</taxon>
        <taxon>Vertebrata</taxon>
        <taxon>Chondrichthyes</taxon>
        <taxon>Holocephali</taxon>
        <taxon>Chimaeriformes</taxon>
        <taxon>Callorhinchidae</taxon>
        <taxon>Callorhinchus</taxon>
    </lineage>
</organism>
<evidence type="ECO:0000313" key="2">
    <source>
        <dbReference type="Proteomes" id="UP000314986"/>
    </source>
</evidence>
<accession>A0A4W3H419</accession>
<sequence length="82" mass="9487">QSLLYCYYSTTHVFRCLPTDAVPNNNFLREYVCKPSIPSEDPVQTHEELRKICGFLVQFPFYILAEENLYSSINSKEGTMSV</sequence>
<reference evidence="2" key="2">
    <citation type="journal article" date="2007" name="PLoS Biol.">
        <title>Survey sequencing and comparative analysis of the elephant shark (Callorhinchus milii) genome.</title>
        <authorList>
            <person name="Venkatesh B."/>
            <person name="Kirkness E.F."/>
            <person name="Loh Y.H."/>
            <person name="Halpern A.L."/>
            <person name="Lee A.P."/>
            <person name="Johnson J."/>
            <person name="Dandona N."/>
            <person name="Viswanathan L.D."/>
            <person name="Tay A."/>
            <person name="Venter J.C."/>
            <person name="Strausberg R.L."/>
            <person name="Brenner S."/>
        </authorList>
    </citation>
    <scope>NUCLEOTIDE SEQUENCE [LARGE SCALE GENOMIC DNA]</scope>
</reference>
<reference evidence="1" key="5">
    <citation type="submission" date="2025-09" db="UniProtKB">
        <authorList>
            <consortium name="Ensembl"/>
        </authorList>
    </citation>
    <scope>IDENTIFICATION</scope>
</reference>
<keyword evidence="2" id="KW-1185">Reference proteome</keyword>
<dbReference type="Ensembl" id="ENSCMIT00000004955.1">
    <property type="protein sequence ID" value="ENSCMIP00000004779.1"/>
    <property type="gene ID" value="ENSCMIG00000002836.1"/>
</dbReference>
<proteinExistence type="predicted"/>
<reference evidence="1" key="4">
    <citation type="submission" date="2025-08" db="UniProtKB">
        <authorList>
            <consortium name="Ensembl"/>
        </authorList>
    </citation>
    <scope>IDENTIFICATION</scope>
</reference>
<evidence type="ECO:0000313" key="1">
    <source>
        <dbReference type="Ensembl" id="ENSCMIP00000004779.1"/>
    </source>
</evidence>
<reference evidence="2" key="3">
    <citation type="journal article" date="2014" name="Nature">
        <title>Elephant shark genome provides unique insights into gnathostome evolution.</title>
        <authorList>
            <consortium name="International Elephant Shark Genome Sequencing Consortium"/>
            <person name="Venkatesh B."/>
            <person name="Lee A.P."/>
            <person name="Ravi V."/>
            <person name="Maurya A.K."/>
            <person name="Lian M.M."/>
            <person name="Swann J.B."/>
            <person name="Ohta Y."/>
            <person name="Flajnik M.F."/>
            <person name="Sutoh Y."/>
            <person name="Kasahara M."/>
            <person name="Hoon S."/>
            <person name="Gangu V."/>
            <person name="Roy S.W."/>
            <person name="Irimia M."/>
            <person name="Korzh V."/>
            <person name="Kondrychyn I."/>
            <person name="Lim Z.W."/>
            <person name="Tay B.H."/>
            <person name="Tohari S."/>
            <person name="Kong K.W."/>
            <person name="Ho S."/>
            <person name="Lorente-Galdos B."/>
            <person name="Quilez J."/>
            <person name="Marques-Bonet T."/>
            <person name="Raney B.J."/>
            <person name="Ingham P.W."/>
            <person name="Tay A."/>
            <person name="Hillier L.W."/>
            <person name="Minx P."/>
            <person name="Boehm T."/>
            <person name="Wilson R.K."/>
            <person name="Brenner S."/>
            <person name="Warren W.C."/>
        </authorList>
    </citation>
    <scope>NUCLEOTIDE SEQUENCE [LARGE SCALE GENOMIC DNA]</scope>
</reference>
<reference evidence="2" key="1">
    <citation type="journal article" date="2006" name="Science">
        <title>Ancient noncoding elements conserved in the human genome.</title>
        <authorList>
            <person name="Venkatesh B."/>
            <person name="Kirkness E.F."/>
            <person name="Loh Y.H."/>
            <person name="Halpern A.L."/>
            <person name="Lee A.P."/>
            <person name="Johnson J."/>
            <person name="Dandona N."/>
            <person name="Viswanathan L.D."/>
            <person name="Tay A."/>
            <person name="Venter J.C."/>
            <person name="Strausberg R.L."/>
            <person name="Brenner S."/>
        </authorList>
    </citation>
    <scope>NUCLEOTIDE SEQUENCE [LARGE SCALE GENOMIC DNA]</scope>
</reference>
<dbReference type="STRING" id="7868.ENSCMIP00000004779"/>